<dbReference type="AlphaFoldDB" id="A0A401TL97"/>
<evidence type="ECO:0000313" key="2">
    <source>
        <dbReference type="EMBL" id="GCC43396.1"/>
    </source>
</evidence>
<gene>
    <name evidence="2" type="ORF">chiPu_0027588</name>
</gene>
<feature type="non-terminal residue" evidence="2">
    <location>
        <position position="39"/>
    </location>
</feature>
<sequence>MEAPCRVPAPWKPNAESQPHGSLVQNPGPVEAQYRVPAP</sequence>
<evidence type="ECO:0000256" key="1">
    <source>
        <dbReference type="SAM" id="MobiDB-lite"/>
    </source>
</evidence>
<feature type="compositionally biased region" description="Polar residues" evidence="1">
    <location>
        <begin position="15"/>
        <end position="25"/>
    </location>
</feature>
<dbReference type="EMBL" id="BEZZ01108090">
    <property type="protein sequence ID" value="GCC43396.1"/>
    <property type="molecule type" value="Genomic_DNA"/>
</dbReference>
<dbReference type="Proteomes" id="UP000287033">
    <property type="component" value="Unassembled WGS sequence"/>
</dbReference>
<proteinExistence type="predicted"/>
<name>A0A401TL97_CHIPU</name>
<organism evidence="2 3">
    <name type="scientific">Chiloscyllium punctatum</name>
    <name type="common">Brownbanded bambooshark</name>
    <name type="synonym">Hemiscyllium punctatum</name>
    <dbReference type="NCBI Taxonomy" id="137246"/>
    <lineage>
        <taxon>Eukaryota</taxon>
        <taxon>Metazoa</taxon>
        <taxon>Chordata</taxon>
        <taxon>Craniata</taxon>
        <taxon>Vertebrata</taxon>
        <taxon>Chondrichthyes</taxon>
        <taxon>Elasmobranchii</taxon>
        <taxon>Galeomorphii</taxon>
        <taxon>Galeoidea</taxon>
        <taxon>Orectolobiformes</taxon>
        <taxon>Hemiscylliidae</taxon>
        <taxon>Chiloscyllium</taxon>
    </lineage>
</organism>
<keyword evidence="3" id="KW-1185">Reference proteome</keyword>
<comment type="caution">
    <text evidence="2">The sequence shown here is derived from an EMBL/GenBank/DDBJ whole genome shotgun (WGS) entry which is preliminary data.</text>
</comment>
<reference evidence="2 3" key="1">
    <citation type="journal article" date="2018" name="Nat. Ecol. Evol.">
        <title>Shark genomes provide insights into elasmobranch evolution and the origin of vertebrates.</title>
        <authorList>
            <person name="Hara Y"/>
            <person name="Yamaguchi K"/>
            <person name="Onimaru K"/>
            <person name="Kadota M"/>
            <person name="Koyanagi M"/>
            <person name="Keeley SD"/>
            <person name="Tatsumi K"/>
            <person name="Tanaka K"/>
            <person name="Motone F"/>
            <person name="Kageyama Y"/>
            <person name="Nozu R"/>
            <person name="Adachi N"/>
            <person name="Nishimura O"/>
            <person name="Nakagawa R"/>
            <person name="Tanegashima C"/>
            <person name="Kiyatake I"/>
            <person name="Matsumoto R"/>
            <person name="Murakumo K"/>
            <person name="Nishida K"/>
            <person name="Terakita A"/>
            <person name="Kuratani S"/>
            <person name="Sato K"/>
            <person name="Hyodo S Kuraku.S."/>
        </authorList>
    </citation>
    <scope>NUCLEOTIDE SEQUENCE [LARGE SCALE GENOMIC DNA]</scope>
</reference>
<protein>
    <submittedName>
        <fullName evidence="2">Uncharacterized protein</fullName>
    </submittedName>
</protein>
<evidence type="ECO:0000313" key="3">
    <source>
        <dbReference type="Proteomes" id="UP000287033"/>
    </source>
</evidence>
<accession>A0A401TL97</accession>
<feature type="region of interest" description="Disordered" evidence="1">
    <location>
        <begin position="1"/>
        <end position="39"/>
    </location>
</feature>